<sequence>MANAANKRTYYKRVLPSPPAIAFSSAEGRVIFSEALRLGSMVGFFKLIEQFTTQEEPQYCGLAALAMTLNALSVDPRRLWKGSWRWFSETMLDCCKSMEDVKRDGLTLSQAACLARCNGADVSIHRHGTFDAEDFRRTLREVCACEDRHMVVSYSRKTFKQSGDGHFSPVGGYHSERDLVLLLDVARFKYAPHWVRTTDLIDAMGLHDPVIARPRGFLLLSCRHPRESALFTVTMIPTSNPALIHTPPRLPCPASATVTATSSAPAATHPAAAAAPLSVPPPLLRLSELHEQQQPRQQQQEASHSPTPAPQPAWSGALRFLSHDAPALLRRLVPAAGSGLTEGVQASGDEAAGRAAATDTAVREGAGADGLGCGVCSSGGIVTPHAPTVIPSVESLVASLVAAAPLDSVCALLSRRPTLAAVGEVRSGPCCGCTATYGGGGCTGSGGSSVLAPCNSGCGGGRGSLVTGLMTAWAAAAVMGGPAAAQAQCCDGGSGDAITFATNSIAAAAADGSSGSSIAASVPVATAAAAAATSSINGAIQCCLTAARASPPPPAEAAAAAAAAADFELLTSASTATMMGESPPASMGFLQQMSGSMPGMPNPSLCMPKLQSTSSACSIASASDVGSLGSSLGSSSSSSEWGGARSSDCSSAGSLQSSSSWVFCITGCKARMPNCNNNNSSSGSNIVSNSSSNGGNSTSDAGACSSGACSIIINNNDGVKNASTGYCASGTRICNHGSSSSCCHGEPLEHHCVPPQVQALMLDELRFTHMYQLVSYCLRRQRGCPHGRAPDLDAFMRPAGTKKQPPPPAAQLQPAAESGALGPPQHMQHAPAPRAAPGTASGTMSASAGSNTADLSAGADAAAGGAAGAAGAAAAPAPANGGGEGGVPERFRPSSGSSSNSNNSNSDAATEACGCGDLGLPELAAEKLTLLLLTLPGASELWPQLPPPPPTTTPAAAAALSPPPQQQQQQQLPGVSSPFKAAALGTRLVPTDADTDALNTVATNVAVTGFTQSETAEEEQHAAARTGAAGSGGCNTTRIVTTTSTGNGDRGGVVCGRPFCRRCGRRRRVGGG</sequence>
<evidence type="ECO:0000256" key="1">
    <source>
        <dbReference type="ARBA" id="ARBA00012468"/>
    </source>
</evidence>
<evidence type="ECO:0000259" key="6">
    <source>
        <dbReference type="PROSITE" id="PS51443"/>
    </source>
</evidence>
<keyword evidence="3" id="KW-0808">Transferase</keyword>
<dbReference type="PROSITE" id="PS51443">
    <property type="entry name" value="PCS"/>
    <property type="match status" value="1"/>
</dbReference>
<comment type="caution">
    <text evidence="7">The sequence shown here is derived from an EMBL/GenBank/DDBJ whole genome shotgun (WGS) entry which is preliminary data.</text>
</comment>
<dbReference type="Proteomes" id="UP001054857">
    <property type="component" value="Unassembled WGS sequence"/>
</dbReference>
<evidence type="ECO:0000256" key="4">
    <source>
        <dbReference type="ARBA" id="ARBA00022723"/>
    </source>
</evidence>
<feature type="region of interest" description="Disordered" evidence="5">
    <location>
        <begin position="290"/>
        <end position="314"/>
    </location>
</feature>
<feature type="compositionally biased region" description="Low complexity" evidence="5">
    <location>
        <begin position="953"/>
        <end position="973"/>
    </location>
</feature>
<dbReference type="InterPro" id="IPR040409">
    <property type="entry name" value="PCS-like"/>
</dbReference>
<dbReference type="GO" id="GO:0046938">
    <property type="term" value="P:phytochelatin biosynthetic process"/>
    <property type="evidence" value="ECO:0007669"/>
    <property type="project" value="InterPro"/>
</dbReference>
<evidence type="ECO:0000256" key="2">
    <source>
        <dbReference type="ARBA" id="ARBA00022539"/>
    </source>
</evidence>
<dbReference type="Pfam" id="PF05023">
    <property type="entry name" value="Phytochelatin"/>
    <property type="match status" value="1"/>
</dbReference>
<feature type="region of interest" description="Disordered" evidence="5">
    <location>
        <begin position="789"/>
        <end position="851"/>
    </location>
</feature>
<dbReference type="EC" id="2.3.2.15" evidence="1"/>
<feature type="domain" description="Peptidase C83" evidence="6">
    <location>
        <begin position="5"/>
        <end position="225"/>
    </location>
</feature>
<dbReference type="PANTHER" id="PTHR33447:SF2">
    <property type="entry name" value="GLUTATHIONE GAMMA-GLUTAMYLCYSTEINYLTRANSFERASE"/>
    <property type="match status" value="1"/>
</dbReference>
<name>A0AAD3DME4_9CHLO</name>
<evidence type="ECO:0000313" key="8">
    <source>
        <dbReference type="Proteomes" id="UP001054857"/>
    </source>
</evidence>
<reference evidence="7 8" key="1">
    <citation type="journal article" date="2021" name="Sci. Rep.">
        <title>Genome sequencing of the multicellular alga Astrephomene provides insights into convergent evolution of germ-soma differentiation.</title>
        <authorList>
            <person name="Yamashita S."/>
            <person name="Yamamoto K."/>
            <person name="Matsuzaki R."/>
            <person name="Suzuki S."/>
            <person name="Yamaguchi H."/>
            <person name="Hirooka S."/>
            <person name="Minakuchi Y."/>
            <person name="Miyagishima S."/>
            <person name="Kawachi M."/>
            <person name="Toyoda A."/>
            <person name="Nozaki H."/>
        </authorList>
    </citation>
    <scope>NUCLEOTIDE SEQUENCE [LARGE SCALE GENOMIC DNA]</scope>
    <source>
        <strain evidence="7 8">NIES-4017</strain>
    </source>
</reference>
<dbReference type="SUPFAM" id="SSF54001">
    <property type="entry name" value="Cysteine proteinases"/>
    <property type="match status" value="1"/>
</dbReference>
<feature type="non-terminal residue" evidence="7">
    <location>
        <position position="1072"/>
    </location>
</feature>
<gene>
    <name evidence="7" type="ORF">Agub_g5484</name>
</gene>
<dbReference type="GO" id="GO:0046872">
    <property type="term" value="F:metal ion binding"/>
    <property type="evidence" value="ECO:0007669"/>
    <property type="project" value="UniProtKB-KW"/>
</dbReference>
<feature type="compositionally biased region" description="Low complexity" evidence="5">
    <location>
        <begin position="894"/>
        <end position="906"/>
    </location>
</feature>
<dbReference type="Gene3D" id="3.90.70.30">
    <property type="entry name" value="Phytochelatin synthase, N-terminal domain"/>
    <property type="match status" value="1"/>
</dbReference>
<evidence type="ECO:0000313" key="7">
    <source>
        <dbReference type="EMBL" id="GFR44278.1"/>
    </source>
</evidence>
<dbReference type="FunFam" id="3.90.70.30:FF:000001">
    <property type="entry name" value="Glutathione gamma-glutamylcysteinyltransferase 1"/>
    <property type="match status" value="1"/>
</dbReference>
<evidence type="ECO:0000256" key="3">
    <source>
        <dbReference type="ARBA" id="ARBA00022679"/>
    </source>
</evidence>
<dbReference type="AlphaFoldDB" id="A0AAD3DME4"/>
<keyword evidence="4" id="KW-0479">Metal-binding</keyword>
<accession>A0AAD3DME4</accession>
<feature type="compositionally biased region" description="Low complexity" evidence="5">
    <location>
        <begin position="835"/>
        <end position="851"/>
    </location>
</feature>
<feature type="region of interest" description="Disordered" evidence="5">
    <location>
        <begin position="254"/>
        <end position="273"/>
    </location>
</feature>
<organism evidence="7 8">
    <name type="scientific">Astrephomene gubernaculifera</name>
    <dbReference type="NCBI Taxonomy" id="47775"/>
    <lineage>
        <taxon>Eukaryota</taxon>
        <taxon>Viridiplantae</taxon>
        <taxon>Chlorophyta</taxon>
        <taxon>core chlorophytes</taxon>
        <taxon>Chlorophyceae</taxon>
        <taxon>CS clade</taxon>
        <taxon>Chlamydomonadales</taxon>
        <taxon>Astrephomenaceae</taxon>
        <taxon>Astrephomene</taxon>
    </lineage>
</organism>
<dbReference type="EMBL" id="BMAR01000007">
    <property type="protein sequence ID" value="GFR44278.1"/>
    <property type="molecule type" value="Genomic_DNA"/>
</dbReference>
<feature type="region of interest" description="Disordered" evidence="5">
    <location>
        <begin position="872"/>
        <end position="910"/>
    </location>
</feature>
<dbReference type="GO" id="GO:0016756">
    <property type="term" value="F:glutathione gamma-glutamylcysteinyltransferase activity"/>
    <property type="evidence" value="ECO:0007669"/>
    <property type="project" value="UniProtKB-EC"/>
</dbReference>
<keyword evidence="2" id="KW-0104">Cadmium</keyword>
<feature type="region of interest" description="Disordered" evidence="5">
    <location>
        <begin position="941"/>
        <end position="975"/>
    </location>
</feature>
<protein>
    <recommendedName>
        <fullName evidence="1">glutathione gamma-glutamylcysteinyltransferase</fullName>
        <ecNumber evidence="1">2.3.2.15</ecNumber>
    </recommendedName>
</protein>
<dbReference type="PANTHER" id="PTHR33447">
    <property type="entry name" value="GLUTATHIONE GAMMA-GLUTAMYLCYSTEINYLTRANSFERASE"/>
    <property type="match status" value="1"/>
</dbReference>
<dbReference type="GO" id="GO:0010273">
    <property type="term" value="P:detoxification of copper ion"/>
    <property type="evidence" value="ECO:0007669"/>
    <property type="project" value="TreeGrafter"/>
</dbReference>
<proteinExistence type="predicted"/>
<evidence type="ECO:0000256" key="5">
    <source>
        <dbReference type="SAM" id="MobiDB-lite"/>
    </source>
</evidence>
<dbReference type="GO" id="GO:0098849">
    <property type="term" value="P:cellular detoxification of cadmium ion"/>
    <property type="evidence" value="ECO:0007669"/>
    <property type="project" value="TreeGrafter"/>
</dbReference>
<keyword evidence="8" id="KW-1185">Reference proteome</keyword>
<dbReference type="InterPro" id="IPR007719">
    <property type="entry name" value="PCS_N"/>
</dbReference>
<dbReference type="InterPro" id="IPR038765">
    <property type="entry name" value="Papain-like_cys_pep_sf"/>
</dbReference>
<dbReference type="InterPro" id="IPR038156">
    <property type="entry name" value="PCS_N_sf"/>
</dbReference>